<name>A0ABV5RNL0_9ACTN</name>
<dbReference type="Proteomes" id="UP001589710">
    <property type="component" value="Unassembled WGS sequence"/>
</dbReference>
<evidence type="ECO:0000313" key="1">
    <source>
        <dbReference type="EMBL" id="MFB9578886.1"/>
    </source>
</evidence>
<proteinExistence type="predicted"/>
<keyword evidence="2" id="KW-1185">Reference proteome</keyword>
<evidence type="ECO:0000313" key="2">
    <source>
        <dbReference type="Proteomes" id="UP001589710"/>
    </source>
</evidence>
<gene>
    <name evidence="1" type="ORF">ACFFTL_43240</name>
</gene>
<reference evidence="1 2" key="1">
    <citation type="submission" date="2024-09" db="EMBL/GenBank/DDBJ databases">
        <authorList>
            <person name="Sun Q."/>
            <person name="Mori K."/>
        </authorList>
    </citation>
    <scope>NUCLEOTIDE SEQUENCE [LARGE SCALE GENOMIC DNA]</scope>
    <source>
        <strain evidence="1 2">JCM 3331</strain>
    </source>
</reference>
<organism evidence="1 2">
    <name type="scientific">Streptomyces yanii</name>
    <dbReference type="NCBI Taxonomy" id="78510"/>
    <lineage>
        <taxon>Bacteria</taxon>
        <taxon>Bacillati</taxon>
        <taxon>Actinomycetota</taxon>
        <taxon>Actinomycetes</taxon>
        <taxon>Kitasatosporales</taxon>
        <taxon>Streptomycetaceae</taxon>
        <taxon>Streptomyces</taxon>
    </lineage>
</organism>
<comment type="caution">
    <text evidence="1">The sequence shown here is derived from an EMBL/GenBank/DDBJ whole genome shotgun (WGS) entry which is preliminary data.</text>
</comment>
<protein>
    <submittedName>
        <fullName evidence="1">Uncharacterized protein</fullName>
    </submittedName>
</protein>
<dbReference type="EMBL" id="JBHMCG010000201">
    <property type="protein sequence ID" value="MFB9578886.1"/>
    <property type="molecule type" value="Genomic_DNA"/>
</dbReference>
<sequence length="57" mass="6326">MADRRHVDFRHPHPLVAIAAQWKSPGALPDVIEANTIRPKGLDQGLKLPLITDASQY</sequence>
<accession>A0ABV5RNL0</accession>
<dbReference type="RefSeq" id="WP_345516631.1">
    <property type="nucleotide sequence ID" value="NZ_BAAAXD010000038.1"/>
</dbReference>